<protein>
    <recommendedName>
        <fullName evidence="10">G-protein coupled receptors family 1 profile domain-containing protein</fullName>
    </recommendedName>
</protein>
<name>A0A819UIE1_9BILA</name>
<dbReference type="PROSITE" id="PS50262">
    <property type="entry name" value="G_PROTEIN_RECEP_F1_2"/>
    <property type="match status" value="1"/>
</dbReference>
<feature type="transmembrane region" description="Helical" evidence="9">
    <location>
        <begin position="172"/>
        <end position="194"/>
    </location>
</feature>
<dbReference type="EMBL" id="CAJNOT010004559">
    <property type="protein sequence ID" value="CAF1436748.1"/>
    <property type="molecule type" value="Genomic_DNA"/>
</dbReference>
<feature type="transmembrane region" description="Helical" evidence="9">
    <location>
        <begin position="46"/>
        <end position="74"/>
    </location>
</feature>
<keyword evidence="4 9" id="KW-1133">Transmembrane helix</keyword>
<evidence type="ECO:0000256" key="7">
    <source>
        <dbReference type="ARBA" id="ARBA00023170"/>
    </source>
</evidence>
<dbReference type="SUPFAM" id="SSF81321">
    <property type="entry name" value="Family A G protein-coupled receptor-like"/>
    <property type="match status" value="1"/>
</dbReference>
<comment type="subcellular location">
    <subcellularLocation>
        <location evidence="1">Cell membrane</location>
        <topology evidence="1">Multi-pass membrane protein</topology>
    </subcellularLocation>
</comment>
<feature type="transmembrane region" description="Helical" evidence="9">
    <location>
        <begin position="256"/>
        <end position="277"/>
    </location>
</feature>
<evidence type="ECO:0000313" key="14">
    <source>
        <dbReference type="EMBL" id="CAF4103651.1"/>
    </source>
</evidence>
<feature type="transmembrane region" description="Helical" evidence="9">
    <location>
        <begin position="215"/>
        <end position="236"/>
    </location>
</feature>
<keyword evidence="16" id="KW-1185">Reference proteome</keyword>
<evidence type="ECO:0000256" key="3">
    <source>
        <dbReference type="ARBA" id="ARBA00022692"/>
    </source>
</evidence>
<organism evidence="14 15">
    <name type="scientific">Rotaria sordida</name>
    <dbReference type="NCBI Taxonomy" id="392033"/>
    <lineage>
        <taxon>Eukaryota</taxon>
        <taxon>Metazoa</taxon>
        <taxon>Spiralia</taxon>
        <taxon>Gnathifera</taxon>
        <taxon>Rotifera</taxon>
        <taxon>Eurotatoria</taxon>
        <taxon>Bdelloidea</taxon>
        <taxon>Philodinida</taxon>
        <taxon>Philodinidae</taxon>
        <taxon>Rotaria</taxon>
    </lineage>
</organism>
<evidence type="ECO:0000313" key="16">
    <source>
        <dbReference type="Proteomes" id="UP000663870"/>
    </source>
</evidence>
<evidence type="ECO:0000256" key="4">
    <source>
        <dbReference type="ARBA" id="ARBA00022989"/>
    </source>
</evidence>
<dbReference type="Proteomes" id="UP000663854">
    <property type="component" value="Unassembled WGS sequence"/>
</dbReference>
<dbReference type="AlphaFoldDB" id="A0A819UIE1"/>
<evidence type="ECO:0000256" key="1">
    <source>
        <dbReference type="ARBA" id="ARBA00004651"/>
    </source>
</evidence>
<dbReference type="Proteomes" id="UP000663870">
    <property type="component" value="Unassembled WGS sequence"/>
</dbReference>
<proteinExistence type="predicted"/>
<dbReference type="EMBL" id="CAJNOL010005702">
    <property type="protein sequence ID" value="CAF1608612.1"/>
    <property type="molecule type" value="Genomic_DNA"/>
</dbReference>
<gene>
    <name evidence="14" type="ORF">JBS370_LOCUS31847</name>
    <name evidence="13" type="ORF">JXQ802_LOCUS49139</name>
    <name evidence="11" type="ORF">PYM288_LOCUS33075</name>
    <name evidence="12" type="ORF">ZHD862_LOCUS34632</name>
</gene>
<comment type="caution">
    <text evidence="14">The sequence shown here is derived from an EMBL/GenBank/DDBJ whole genome shotgun (WGS) entry which is preliminary data.</text>
</comment>
<dbReference type="Pfam" id="PF00001">
    <property type="entry name" value="7tm_1"/>
    <property type="match status" value="1"/>
</dbReference>
<feature type="transmembrane region" description="Helical" evidence="9">
    <location>
        <begin position="86"/>
        <end position="111"/>
    </location>
</feature>
<evidence type="ECO:0000313" key="15">
    <source>
        <dbReference type="Proteomes" id="UP000663836"/>
    </source>
</evidence>
<accession>A0A819UIE1</accession>
<keyword evidence="7" id="KW-0675">Receptor</keyword>
<keyword evidence="6 9" id="KW-0472">Membrane</keyword>
<evidence type="ECO:0000259" key="10">
    <source>
        <dbReference type="PROSITE" id="PS50262"/>
    </source>
</evidence>
<keyword evidence="2" id="KW-1003">Cell membrane</keyword>
<evidence type="ECO:0000313" key="13">
    <source>
        <dbReference type="EMBL" id="CAF1608612.1"/>
    </source>
</evidence>
<keyword evidence="5" id="KW-0297">G-protein coupled receptor</keyword>
<evidence type="ECO:0000256" key="2">
    <source>
        <dbReference type="ARBA" id="ARBA00022475"/>
    </source>
</evidence>
<evidence type="ECO:0000313" key="11">
    <source>
        <dbReference type="EMBL" id="CAF1365103.1"/>
    </source>
</evidence>
<feature type="transmembrane region" description="Helical" evidence="9">
    <location>
        <begin position="131"/>
        <end position="152"/>
    </location>
</feature>
<feature type="transmembrane region" description="Helical" evidence="9">
    <location>
        <begin position="12"/>
        <end position="34"/>
    </location>
</feature>
<keyword evidence="3 9" id="KW-0812">Transmembrane</keyword>
<dbReference type="Gene3D" id="1.20.1070.10">
    <property type="entry name" value="Rhodopsin 7-helix transmembrane proteins"/>
    <property type="match status" value="1"/>
</dbReference>
<dbReference type="EMBL" id="CAJOBD010008095">
    <property type="protein sequence ID" value="CAF4103651.1"/>
    <property type="molecule type" value="Genomic_DNA"/>
</dbReference>
<evidence type="ECO:0000313" key="12">
    <source>
        <dbReference type="EMBL" id="CAF1436748.1"/>
    </source>
</evidence>
<dbReference type="GO" id="GO:0004930">
    <property type="term" value="F:G protein-coupled receptor activity"/>
    <property type="evidence" value="ECO:0007669"/>
    <property type="project" value="UniProtKB-KW"/>
</dbReference>
<keyword evidence="8" id="KW-0807">Transducer</keyword>
<feature type="domain" description="G-protein coupled receptors family 1 profile" evidence="10">
    <location>
        <begin position="25"/>
        <end position="278"/>
    </location>
</feature>
<evidence type="ECO:0000256" key="9">
    <source>
        <dbReference type="SAM" id="Phobius"/>
    </source>
</evidence>
<dbReference type="Proteomes" id="UP000663864">
    <property type="component" value="Unassembled WGS sequence"/>
</dbReference>
<dbReference type="PANTHER" id="PTHR24228">
    <property type="entry name" value="B2 BRADYKININ RECEPTOR/ANGIOTENSIN II RECEPTOR"/>
    <property type="match status" value="1"/>
</dbReference>
<evidence type="ECO:0000256" key="8">
    <source>
        <dbReference type="ARBA" id="ARBA00023224"/>
    </source>
</evidence>
<dbReference type="InterPro" id="IPR017452">
    <property type="entry name" value="GPCR_Rhodpsn_7TM"/>
</dbReference>
<dbReference type="PANTHER" id="PTHR24228:SF59">
    <property type="entry name" value="NEUROPEPTIDE RECEPTOR 15"/>
    <property type="match status" value="1"/>
</dbReference>
<sequence>MSLAHIGQQLTIYGGMFIVIGGVIGNGMNILVFSSVRTYRTAPCTFYFLIASIFNIAVTTINLISRIVSAGFGVDLTRSSVSWCKIRQFCLVTQSLITLSCSCLATIDQFFITSQSASIRRLSSIKWAHRIVLIVILVWCLHGIPYLLFYNILPIIKACGNTNGDLAVYNPIYLLGLLCITPVSVMVVFGYLTYRNIHLRRALAEQQADRQVTRMTLIQVILVVICIVPYGINIAYNVATSGISKDANRLLIENFVQSTITLTSYIYFGGSCYVFLISSSRFRRVIKDRILCWRRSNQVIPIQQPICKTAPLENRTYN</sequence>
<dbReference type="InterPro" id="IPR000276">
    <property type="entry name" value="GPCR_Rhodpsn"/>
</dbReference>
<dbReference type="Proteomes" id="UP000663836">
    <property type="component" value="Unassembled WGS sequence"/>
</dbReference>
<dbReference type="GO" id="GO:0005886">
    <property type="term" value="C:plasma membrane"/>
    <property type="evidence" value="ECO:0007669"/>
    <property type="project" value="UniProtKB-SubCell"/>
</dbReference>
<evidence type="ECO:0000256" key="6">
    <source>
        <dbReference type="ARBA" id="ARBA00023136"/>
    </source>
</evidence>
<evidence type="ECO:0000256" key="5">
    <source>
        <dbReference type="ARBA" id="ARBA00023040"/>
    </source>
</evidence>
<dbReference type="EMBL" id="CAJNOH010004292">
    <property type="protein sequence ID" value="CAF1365103.1"/>
    <property type="molecule type" value="Genomic_DNA"/>
</dbReference>
<reference evidence="14" key="1">
    <citation type="submission" date="2021-02" db="EMBL/GenBank/DDBJ databases">
        <authorList>
            <person name="Nowell W R."/>
        </authorList>
    </citation>
    <scope>NUCLEOTIDE SEQUENCE</scope>
</reference>